<dbReference type="EC" id="2.3.1.225" evidence="11"/>
<comment type="catalytic activity">
    <reaction evidence="10 11 12">
        <text>L-cysteinyl-[protein] + hexadecanoyl-CoA = S-hexadecanoyl-L-cysteinyl-[protein] + CoA</text>
        <dbReference type="Rhea" id="RHEA:36683"/>
        <dbReference type="Rhea" id="RHEA-COMP:10131"/>
        <dbReference type="Rhea" id="RHEA-COMP:11032"/>
        <dbReference type="ChEBI" id="CHEBI:29950"/>
        <dbReference type="ChEBI" id="CHEBI:57287"/>
        <dbReference type="ChEBI" id="CHEBI:57379"/>
        <dbReference type="ChEBI" id="CHEBI:74151"/>
        <dbReference type="EC" id="2.3.1.225"/>
    </reaction>
</comment>
<feature type="coiled-coil region" evidence="13">
    <location>
        <begin position="367"/>
        <end position="394"/>
    </location>
</feature>
<comment type="subcellular location">
    <subcellularLocation>
        <location evidence="11">Endoplasmic reticulum membrane</location>
        <topology evidence="11">Multi-pass membrane protein</topology>
    </subcellularLocation>
    <subcellularLocation>
        <location evidence="1">Membrane</location>
        <topology evidence="1">Multi-pass membrane protein</topology>
    </subcellularLocation>
</comment>
<accession>A0A2N3NJW4</accession>
<feature type="region of interest" description="Disordered" evidence="14">
    <location>
        <begin position="77"/>
        <end position="112"/>
    </location>
</feature>
<feature type="transmembrane region" description="Helical" evidence="11 12">
    <location>
        <begin position="199"/>
        <end position="224"/>
    </location>
</feature>
<dbReference type="GO" id="GO:0019706">
    <property type="term" value="F:protein-cysteine S-palmitoyltransferase activity"/>
    <property type="evidence" value="ECO:0007669"/>
    <property type="project" value="UniProtKB-UniRule"/>
</dbReference>
<keyword evidence="13" id="KW-0175">Coiled coil</keyword>
<dbReference type="OrthoDB" id="331948at2759"/>
<evidence type="ECO:0000256" key="10">
    <source>
        <dbReference type="ARBA" id="ARBA00048048"/>
    </source>
</evidence>
<organism evidence="16 17">
    <name type="scientific">Lomentospora prolificans</name>
    <dbReference type="NCBI Taxonomy" id="41688"/>
    <lineage>
        <taxon>Eukaryota</taxon>
        <taxon>Fungi</taxon>
        <taxon>Dikarya</taxon>
        <taxon>Ascomycota</taxon>
        <taxon>Pezizomycotina</taxon>
        <taxon>Sordariomycetes</taxon>
        <taxon>Hypocreomycetidae</taxon>
        <taxon>Microascales</taxon>
        <taxon>Microascaceae</taxon>
        <taxon>Lomentospora</taxon>
    </lineage>
</organism>
<keyword evidence="3 11" id="KW-0812">Transmembrane</keyword>
<evidence type="ECO:0000256" key="4">
    <source>
        <dbReference type="ARBA" id="ARBA00022824"/>
    </source>
</evidence>
<evidence type="ECO:0000256" key="8">
    <source>
        <dbReference type="ARBA" id="ARBA00023288"/>
    </source>
</evidence>
<dbReference type="InterPro" id="IPR001594">
    <property type="entry name" value="Palmitoyltrfase_DHHC"/>
</dbReference>
<feature type="transmembrane region" description="Helical" evidence="11 12">
    <location>
        <begin position="164"/>
        <end position="187"/>
    </location>
</feature>
<evidence type="ECO:0000256" key="11">
    <source>
        <dbReference type="HAMAP-Rule" id="MF_03199"/>
    </source>
</evidence>
<evidence type="ECO:0000256" key="12">
    <source>
        <dbReference type="RuleBase" id="RU079119"/>
    </source>
</evidence>
<comment type="caution">
    <text evidence="11">Lacks conserved residue(s) required for the propagation of feature annotation.</text>
</comment>
<feature type="transmembrane region" description="Helical" evidence="11 12">
    <location>
        <begin position="13"/>
        <end position="33"/>
    </location>
</feature>
<dbReference type="InterPro" id="IPR039859">
    <property type="entry name" value="PFA4/ZDH16/20/ERF2-like"/>
</dbReference>
<gene>
    <name evidence="11" type="primary">PFA4</name>
    <name evidence="16" type="ORF">jhhlp_000935</name>
</gene>
<evidence type="ECO:0000256" key="7">
    <source>
        <dbReference type="ARBA" id="ARBA00023139"/>
    </source>
</evidence>
<feature type="active site" description="S-palmitoyl cysteine intermediate" evidence="11">
    <location>
        <position position="146"/>
    </location>
</feature>
<name>A0A2N3NJW4_9PEZI</name>
<evidence type="ECO:0000256" key="5">
    <source>
        <dbReference type="ARBA" id="ARBA00022989"/>
    </source>
</evidence>
<keyword evidence="6 11" id="KW-0472">Membrane</keyword>
<evidence type="ECO:0000256" key="6">
    <source>
        <dbReference type="ARBA" id="ARBA00023136"/>
    </source>
</evidence>
<dbReference type="STRING" id="41688.A0A2N3NJW4"/>
<dbReference type="InterPro" id="IPR033682">
    <property type="entry name" value="PFA4"/>
</dbReference>
<dbReference type="Pfam" id="PF01529">
    <property type="entry name" value="DHHC"/>
    <property type="match status" value="1"/>
</dbReference>
<sequence>MAGFNDAPIVKRLAVPAVCLLIVFLAYSSQYLFHTAENLDPGPPPTKQTITFNVLLTCLWWTYYKACTVSPGQYDPAVAGPGPRPTPNDARGQDSSSDDESTAAPTSPVPGGPGTRWCTKCNAVKPPRAHHCRHCRRCIPKMDHHCPWTANCVSLTSFPHFLRFLIWTNLSLWYLSYLLFLRFAALWDSRKWPSYLGPSIAGLIHLTLLGLVCFVTSLALAIMLTSTVKGWLFNTTMIEGWEIDKHERLVERGGGWWDEDDEAGGFPDKVEFPYDIGIFKNMSDAMGTRNFLLWFFPFAGGPRISRTGKGPGWEYEENGFNPRLGMWPPPDPDRYRRSVPGWAGDSMDNEGAIPIYSSPEERKAAFQRRQEEDMRRWRKQRADLLAELEEVEDYEVVTSDGGAKPEFKNADGETLGDYGVDSDDDENIPLIRRIDDDDVPLGEILRRRRVVELDDTER</sequence>
<keyword evidence="8 11" id="KW-0449">Lipoprotein</keyword>
<feature type="region of interest" description="Disordered" evidence="14">
    <location>
        <begin position="397"/>
        <end position="424"/>
    </location>
</feature>
<protein>
    <recommendedName>
        <fullName evidence="11">Palmitoyltransferase PFA4</fullName>
        <ecNumber evidence="11">2.3.1.225</ecNumber>
    </recommendedName>
    <alternativeName>
        <fullName evidence="11">Protein S-acyltransferase</fullName>
        <shortName evidence="11">PAT</shortName>
    </alternativeName>
    <alternativeName>
        <fullName evidence="11">Protein fatty acyltransferase 4</fullName>
    </alternativeName>
</protein>
<evidence type="ECO:0000259" key="15">
    <source>
        <dbReference type="Pfam" id="PF01529"/>
    </source>
</evidence>
<dbReference type="FunCoup" id="A0A2N3NJW4">
    <property type="interactions" value="20"/>
</dbReference>
<dbReference type="VEuPathDB" id="FungiDB:jhhlp_000935"/>
<feature type="domain" description="Palmitoyltransferase DHHC" evidence="15">
    <location>
        <begin position="115"/>
        <end position="242"/>
    </location>
</feature>
<dbReference type="EMBL" id="NLAX01000003">
    <property type="protein sequence ID" value="PKS12727.1"/>
    <property type="molecule type" value="Genomic_DNA"/>
</dbReference>
<comment type="domain">
    <text evidence="11 12">The DHHC domain is required for palmitoyltransferase activity.</text>
</comment>
<evidence type="ECO:0000313" key="16">
    <source>
        <dbReference type="EMBL" id="PKS12727.1"/>
    </source>
</evidence>
<proteinExistence type="inferred from homology"/>
<dbReference type="GO" id="GO:0005789">
    <property type="term" value="C:endoplasmic reticulum membrane"/>
    <property type="evidence" value="ECO:0007669"/>
    <property type="project" value="UniProtKB-SubCell"/>
</dbReference>
<evidence type="ECO:0000313" key="17">
    <source>
        <dbReference type="Proteomes" id="UP000233524"/>
    </source>
</evidence>
<evidence type="ECO:0000256" key="2">
    <source>
        <dbReference type="ARBA" id="ARBA00022679"/>
    </source>
</evidence>
<keyword evidence="9 11" id="KW-0012">Acyltransferase</keyword>
<comment type="function">
    <text evidence="11">Mediates the reversible addition of palmitate to target proteins, thereby regulating their membrane association and biological function.</text>
</comment>
<dbReference type="AlphaFoldDB" id="A0A2N3NJW4"/>
<dbReference type="PANTHER" id="PTHR12246">
    <property type="entry name" value="PALMITOYLTRANSFERASE ZDHHC16"/>
    <property type="match status" value="1"/>
</dbReference>
<comment type="caution">
    <text evidence="16">The sequence shown here is derived from an EMBL/GenBank/DDBJ whole genome shotgun (WGS) entry which is preliminary data.</text>
</comment>
<keyword evidence="7 11" id="KW-0564">Palmitate</keyword>
<dbReference type="HAMAP" id="MF_03199">
    <property type="entry name" value="DHHC_PAT_PFA4"/>
    <property type="match status" value="1"/>
</dbReference>
<evidence type="ECO:0000256" key="9">
    <source>
        <dbReference type="ARBA" id="ARBA00023315"/>
    </source>
</evidence>
<comment type="similarity">
    <text evidence="11">Belongs to the DHHC palmitoyltransferase family. PFA4 subfamily.</text>
</comment>
<dbReference type="Proteomes" id="UP000233524">
    <property type="component" value="Unassembled WGS sequence"/>
</dbReference>
<reference evidence="16 17" key="1">
    <citation type="journal article" date="2017" name="G3 (Bethesda)">
        <title>First Draft Genome Sequence of the Pathogenic Fungus Lomentospora prolificans (Formerly Scedosporium prolificans).</title>
        <authorList>
            <person name="Luo R."/>
            <person name="Zimin A."/>
            <person name="Workman R."/>
            <person name="Fan Y."/>
            <person name="Pertea G."/>
            <person name="Grossman N."/>
            <person name="Wear M.P."/>
            <person name="Jia B."/>
            <person name="Miller H."/>
            <person name="Casadevall A."/>
            <person name="Timp W."/>
            <person name="Zhang S.X."/>
            <person name="Salzberg S.L."/>
        </authorList>
    </citation>
    <scope>NUCLEOTIDE SEQUENCE [LARGE SCALE GENOMIC DNA]</scope>
    <source>
        <strain evidence="16 17">JHH-5317</strain>
    </source>
</reference>
<evidence type="ECO:0000256" key="14">
    <source>
        <dbReference type="SAM" id="MobiDB-lite"/>
    </source>
</evidence>
<keyword evidence="4 11" id="KW-0256">Endoplasmic reticulum</keyword>
<evidence type="ECO:0000256" key="13">
    <source>
        <dbReference type="SAM" id="Coils"/>
    </source>
</evidence>
<keyword evidence="17" id="KW-1185">Reference proteome</keyword>
<keyword evidence="2 11" id="KW-0808">Transferase</keyword>
<dbReference type="PROSITE" id="PS50216">
    <property type="entry name" value="DHHC"/>
    <property type="match status" value="1"/>
</dbReference>
<keyword evidence="5 11" id="KW-1133">Transmembrane helix</keyword>
<evidence type="ECO:0000256" key="1">
    <source>
        <dbReference type="ARBA" id="ARBA00004141"/>
    </source>
</evidence>
<dbReference type="InParanoid" id="A0A2N3NJW4"/>
<evidence type="ECO:0000256" key="3">
    <source>
        <dbReference type="ARBA" id="ARBA00022692"/>
    </source>
</evidence>